<evidence type="ECO:0000259" key="2">
    <source>
        <dbReference type="PROSITE" id="PS50943"/>
    </source>
</evidence>
<gene>
    <name evidence="3" type="ORF">A4A59_05245</name>
</gene>
<accession>A0A154I7W6</accession>
<dbReference type="Pfam" id="PF01381">
    <property type="entry name" value="HTH_3"/>
    <property type="match status" value="1"/>
</dbReference>
<evidence type="ECO:0000256" key="1">
    <source>
        <dbReference type="ARBA" id="ARBA00023125"/>
    </source>
</evidence>
<reference evidence="3" key="1">
    <citation type="submission" date="2016-03" db="EMBL/GenBank/DDBJ databases">
        <title>Microsymbionts genomes from the relict species Vavilovia formosa.</title>
        <authorList>
            <person name="Chirak E."/>
            <person name="Kimeklis A."/>
            <person name="Kopat V."/>
            <person name="Andronov E."/>
        </authorList>
    </citation>
    <scope>NUCLEOTIDE SEQUENCE [LARGE SCALE GENOMIC DNA]</scope>
    <source>
        <strain evidence="3">Vaf12</strain>
    </source>
</reference>
<dbReference type="GO" id="GO:0003700">
    <property type="term" value="F:DNA-binding transcription factor activity"/>
    <property type="evidence" value="ECO:0007669"/>
    <property type="project" value="TreeGrafter"/>
</dbReference>
<feature type="domain" description="HTH cro/C1-type" evidence="2">
    <location>
        <begin position="12"/>
        <end position="66"/>
    </location>
</feature>
<evidence type="ECO:0000313" key="3">
    <source>
        <dbReference type="EMBL" id="KZA96501.1"/>
    </source>
</evidence>
<dbReference type="SMART" id="SM00530">
    <property type="entry name" value="HTH_XRE"/>
    <property type="match status" value="1"/>
</dbReference>
<name>A0A154I7W6_RHILE</name>
<dbReference type="Gene3D" id="1.10.260.40">
    <property type="entry name" value="lambda repressor-like DNA-binding domains"/>
    <property type="match status" value="1"/>
</dbReference>
<dbReference type="GO" id="GO:0005829">
    <property type="term" value="C:cytosol"/>
    <property type="evidence" value="ECO:0007669"/>
    <property type="project" value="TreeGrafter"/>
</dbReference>
<dbReference type="EMBL" id="LVYU01000156">
    <property type="protein sequence ID" value="KZA96501.1"/>
    <property type="molecule type" value="Genomic_DNA"/>
</dbReference>
<dbReference type="PROSITE" id="PS50943">
    <property type="entry name" value="HTH_CROC1"/>
    <property type="match status" value="1"/>
</dbReference>
<dbReference type="RefSeq" id="WP_062945262.1">
    <property type="nucleotide sequence ID" value="NZ_CP171844.1"/>
</dbReference>
<proteinExistence type="predicted"/>
<dbReference type="PANTHER" id="PTHR46797:SF1">
    <property type="entry name" value="METHYLPHOSPHONATE SYNTHASE"/>
    <property type="match status" value="1"/>
</dbReference>
<dbReference type="InterPro" id="IPR001387">
    <property type="entry name" value="Cro/C1-type_HTH"/>
</dbReference>
<dbReference type="CDD" id="cd00093">
    <property type="entry name" value="HTH_XRE"/>
    <property type="match status" value="1"/>
</dbReference>
<dbReference type="InterPro" id="IPR010982">
    <property type="entry name" value="Lambda_DNA-bd_dom_sf"/>
</dbReference>
<dbReference type="PANTHER" id="PTHR46797">
    <property type="entry name" value="HTH-TYPE TRANSCRIPTIONAL REGULATOR"/>
    <property type="match status" value="1"/>
</dbReference>
<dbReference type="AlphaFoldDB" id="A0A154I7W6"/>
<sequence length="108" mass="11634">MAELEKRFGRMVAAHRRLRGMTQEALAAKAEISTDMVSKIEIGATGARFPNIEKIAAALGIDPAELFSAERNFAAMRGGVYGELAAEMAPLNDDQLIKVKAVIKAMLS</sequence>
<protein>
    <recommendedName>
        <fullName evidence="2">HTH cro/C1-type domain-containing protein</fullName>
    </recommendedName>
</protein>
<keyword evidence="1" id="KW-0238">DNA-binding</keyword>
<dbReference type="GO" id="GO:0003677">
    <property type="term" value="F:DNA binding"/>
    <property type="evidence" value="ECO:0007669"/>
    <property type="project" value="UniProtKB-KW"/>
</dbReference>
<organism evidence="3">
    <name type="scientific">Rhizobium leguminosarum</name>
    <dbReference type="NCBI Taxonomy" id="384"/>
    <lineage>
        <taxon>Bacteria</taxon>
        <taxon>Pseudomonadati</taxon>
        <taxon>Pseudomonadota</taxon>
        <taxon>Alphaproteobacteria</taxon>
        <taxon>Hyphomicrobiales</taxon>
        <taxon>Rhizobiaceae</taxon>
        <taxon>Rhizobium/Agrobacterium group</taxon>
        <taxon>Rhizobium</taxon>
    </lineage>
</organism>
<dbReference type="InterPro" id="IPR050807">
    <property type="entry name" value="TransReg_Diox_bact_type"/>
</dbReference>
<dbReference type="SUPFAM" id="SSF47413">
    <property type="entry name" value="lambda repressor-like DNA-binding domains"/>
    <property type="match status" value="1"/>
</dbReference>
<comment type="caution">
    <text evidence="3">The sequence shown here is derived from an EMBL/GenBank/DDBJ whole genome shotgun (WGS) entry which is preliminary data.</text>
</comment>